<reference evidence="3" key="1">
    <citation type="submission" date="2017-03" db="EMBL/GenBank/DDBJ databases">
        <title>Draft genome sequence of Moraxella equi CCUG 4950T type strain.</title>
        <authorList>
            <person name="Salva-Serra F."/>
            <person name="Engstrom-Jakobsson H."/>
            <person name="Thorell K."/>
            <person name="Jaen-Luchoro D."/>
            <person name="Gonzales-Siles L."/>
            <person name="Karlsson R."/>
            <person name="Yazdan S."/>
            <person name="Boulund F."/>
            <person name="Johnning A."/>
            <person name="Engstrand L."/>
            <person name="Kristiansson E."/>
            <person name="Moore E."/>
        </authorList>
    </citation>
    <scope>NUCLEOTIDE SEQUENCE [LARGE SCALE GENOMIC DNA]</scope>
    <source>
        <strain evidence="3">CCUG 4441</strain>
    </source>
</reference>
<evidence type="ECO:0000313" key="2">
    <source>
        <dbReference type="EMBL" id="STY99063.1"/>
    </source>
</evidence>
<organism evidence="1 3">
    <name type="scientific">Moraxella lacunata</name>
    <dbReference type="NCBI Taxonomy" id="477"/>
    <lineage>
        <taxon>Bacteria</taxon>
        <taxon>Pseudomonadati</taxon>
        <taxon>Pseudomonadota</taxon>
        <taxon>Gammaproteobacteria</taxon>
        <taxon>Moraxellales</taxon>
        <taxon>Moraxellaceae</taxon>
        <taxon>Moraxella</taxon>
    </lineage>
</organism>
<gene>
    <name evidence="1" type="ORF">B5J94_07110</name>
    <name evidence="2" type="ORF">NCTC7911_00431</name>
</gene>
<protein>
    <submittedName>
        <fullName evidence="1">Uncharacterized protein</fullName>
    </submittedName>
</protein>
<dbReference type="EMBL" id="MXAN01000049">
    <property type="protein sequence ID" value="OPH36492.1"/>
    <property type="molecule type" value="Genomic_DNA"/>
</dbReference>
<dbReference type="AlphaFoldDB" id="A0A1V4GV41"/>
<dbReference type="GeneID" id="302269096"/>
<keyword evidence="4" id="KW-1185">Reference proteome</keyword>
<proteinExistence type="predicted"/>
<dbReference type="Proteomes" id="UP000254107">
    <property type="component" value="Unassembled WGS sequence"/>
</dbReference>
<sequence length="65" mass="7237">MKLHGFISVTTNCNQEAVVNISQISSIVAKYRSGEAVITLNNGESYELYCSVSEVKKLIKEEQNQ</sequence>
<accession>A0A1V4GV41</accession>
<evidence type="ECO:0000313" key="3">
    <source>
        <dbReference type="Proteomes" id="UP000191025"/>
    </source>
</evidence>
<evidence type="ECO:0000313" key="1">
    <source>
        <dbReference type="EMBL" id="OPH36492.1"/>
    </source>
</evidence>
<reference evidence="1" key="2">
    <citation type="submission" date="2017-03" db="EMBL/GenBank/DDBJ databases">
        <authorList>
            <person name="Afonso C.L."/>
            <person name="Miller P.J."/>
            <person name="Scott M.A."/>
            <person name="Spackman E."/>
            <person name="Goraichik I."/>
            <person name="Dimitrov K.M."/>
            <person name="Suarez D.L."/>
            <person name="Swayne D.E."/>
        </authorList>
    </citation>
    <scope>NUCLEOTIDE SEQUENCE</scope>
    <source>
        <strain evidence="1">CCUG 4441</strain>
    </source>
</reference>
<name>A0A1V4GV41_MORLA</name>
<evidence type="ECO:0000313" key="4">
    <source>
        <dbReference type="Proteomes" id="UP000254107"/>
    </source>
</evidence>
<dbReference type="EMBL" id="UGQC01000001">
    <property type="protein sequence ID" value="STY99063.1"/>
    <property type="molecule type" value="Genomic_DNA"/>
</dbReference>
<dbReference type="RefSeq" id="WP_062498514.1">
    <property type="nucleotide sequence ID" value="NZ_MXAN01000049.1"/>
</dbReference>
<dbReference type="Proteomes" id="UP000191025">
    <property type="component" value="Unassembled WGS sequence"/>
</dbReference>
<reference evidence="2 4" key="3">
    <citation type="submission" date="2018-06" db="EMBL/GenBank/DDBJ databases">
        <authorList>
            <consortium name="Pathogen Informatics"/>
            <person name="Doyle S."/>
        </authorList>
    </citation>
    <scope>NUCLEOTIDE SEQUENCE [LARGE SCALE GENOMIC DNA]</scope>
    <source>
        <strain evidence="2 4">NCTC7911</strain>
    </source>
</reference>